<dbReference type="PANTHER" id="PTHR30435:SF1">
    <property type="entry name" value="FLAGELLAR HOOK PROTEIN FLGE"/>
    <property type="match status" value="1"/>
</dbReference>
<evidence type="ECO:0000256" key="2">
    <source>
        <dbReference type="ARBA" id="ARBA00009677"/>
    </source>
</evidence>
<evidence type="ECO:0000259" key="8">
    <source>
        <dbReference type="Pfam" id="PF07559"/>
    </source>
</evidence>
<dbReference type="Pfam" id="PF00460">
    <property type="entry name" value="Flg_bb_rod"/>
    <property type="match status" value="1"/>
</dbReference>
<feature type="domain" description="Flagellar hook protein FlgE/F/G-like D1" evidence="9">
    <location>
        <begin position="83"/>
        <end position="133"/>
    </location>
</feature>
<dbReference type="NCBIfam" id="TIGR03506">
    <property type="entry name" value="FlgEFG_subfam"/>
    <property type="match status" value="1"/>
</dbReference>
<evidence type="ECO:0000256" key="3">
    <source>
        <dbReference type="ARBA" id="ARBA00019015"/>
    </source>
</evidence>
<evidence type="ECO:0000259" key="9">
    <source>
        <dbReference type="Pfam" id="PF22692"/>
    </source>
</evidence>
<dbReference type="Proteomes" id="UP001200741">
    <property type="component" value="Unassembled WGS sequence"/>
</dbReference>
<evidence type="ECO:0000256" key="4">
    <source>
        <dbReference type="ARBA" id="ARBA00023143"/>
    </source>
</evidence>
<dbReference type="InterPro" id="IPR011491">
    <property type="entry name" value="FlgE_D2"/>
</dbReference>
<proteinExistence type="inferred from homology"/>
<accession>A0ABS8XPY6</accession>
<dbReference type="InterPro" id="IPR037058">
    <property type="entry name" value="Falgellar_hook_FlgE_sf"/>
</dbReference>
<evidence type="ECO:0000256" key="5">
    <source>
        <dbReference type="RuleBase" id="RU362116"/>
    </source>
</evidence>
<evidence type="ECO:0000313" key="11">
    <source>
        <dbReference type="Proteomes" id="UP001200741"/>
    </source>
</evidence>
<organism evidence="10 11">
    <name type="scientific">Pelomonas cellulosilytica</name>
    <dbReference type="NCBI Taxonomy" id="2906762"/>
    <lineage>
        <taxon>Bacteria</taxon>
        <taxon>Pseudomonadati</taxon>
        <taxon>Pseudomonadota</taxon>
        <taxon>Betaproteobacteria</taxon>
        <taxon>Burkholderiales</taxon>
        <taxon>Sphaerotilaceae</taxon>
        <taxon>Roseateles</taxon>
    </lineage>
</organism>
<reference evidence="10 11" key="1">
    <citation type="submission" date="2021-12" db="EMBL/GenBank/DDBJ databases">
        <title>Genome seq of P8.</title>
        <authorList>
            <person name="Seo T."/>
        </authorList>
    </citation>
    <scope>NUCLEOTIDE SEQUENCE [LARGE SCALE GENOMIC DNA]</scope>
    <source>
        <strain evidence="10 11">P8</strain>
    </source>
</reference>
<evidence type="ECO:0000313" key="10">
    <source>
        <dbReference type="EMBL" id="MCE4554807.1"/>
    </source>
</evidence>
<dbReference type="InterPro" id="IPR010930">
    <property type="entry name" value="Flg_bb/hook_C_dom"/>
</dbReference>
<evidence type="ECO:0000256" key="1">
    <source>
        <dbReference type="ARBA" id="ARBA00004117"/>
    </source>
</evidence>
<keyword evidence="10" id="KW-0966">Cell projection</keyword>
<protein>
    <recommendedName>
        <fullName evidence="3 5">Flagellar hook protein FlgE</fullName>
    </recommendedName>
</protein>
<sequence length="436" mass="45009">MAFQQGLSGLNAASKNLDVIGNNIANSGTYGAKSSRAEFADMYASALNGAGQNQIGIGTQLQSVAQQFTQGNISTTENPMDLAINGGGFFQVSDGVNPTRYTRNGQFKVSKDGFVVNNDGLKLMGYPANGAGVIQPGTAQPLQLPTGGIPPAVTTKVKVEFNLDSRLKTTAPDGGTGTGMDLKDSTTYNNATSMTVYDAKGQEVAVTFYFQKAATADDGSDTWNVYATANGTPFESTAPDENGNPTAPYTVITFPPTGGSPIDIGGNPPASITMDVPAGTSTRGNPTLDIPGIQLDLTGATENGSSFSVTSLTQDGYAPGQLTGIQVANNGTVLARYSNGQSKPAGQVELASFRNPQGLQPLGGNVWVRTVASGDAVVGVPGDGNMGALQSGALEESNVDLTAELVNMVTAQRAYQANAQTIKTQDQVLQTIVNLR</sequence>
<dbReference type="Pfam" id="PF06429">
    <property type="entry name" value="Flg_bbr_C"/>
    <property type="match status" value="1"/>
</dbReference>
<keyword evidence="4 5" id="KW-0975">Bacterial flagellum</keyword>
<comment type="function">
    <text evidence="5">A flexible structure which links the flagellar filament to the drive apparatus in the basal body.</text>
</comment>
<dbReference type="PANTHER" id="PTHR30435">
    <property type="entry name" value="FLAGELLAR PROTEIN"/>
    <property type="match status" value="1"/>
</dbReference>
<gene>
    <name evidence="10" type="primary">flgE</name>
    <name evidence="10" type="ORF">LXT13_10240</name>
</gene>
<dbReference type="EMBL" id="JAJTWU010000003">
    <property type="protein sequence ID" value="MCE4554807.1"/>
    <property type="molecule type" value="Genomic_DNA"/>
</dbReference>
<dbReference type="InterPro" id="IPR020013">
    <property type="entry name" value="Flagellar_FlgE/F/G"/>
</dbReference>
<dbReference type="RefSeq" id="WP_233371815.1">
    <property type="nucleotide sequence ID" value="NZ_JAJTWU010000003.1"/>
</dbReference>
<feature type="domain" description="Flagellar hook protein FlgE D2" evidence="8">
    <location>
        <begin position="162"/>
        <end position="317"/>
    </location>
</feature>
<comment type="similarity">
    <text evidence="2 5">Belongs to the flagella basal body rod proteins family.</text>
</comment>
<keyword evidence="10" id="KW-0282">Flagellum</keyword>
<dbReference type="Pfam" id="PF07559">
    <property type="entry name" value="FlgE_D2"/>
    <property type="match status" value="1"/>
</dbReference>
<feature type="domain" description="Flagellar basal-body/hook protein C-terminal" evidence="7">
    <location>
        <begin position="390"/>
        <end position="435"/>
    </location>
</feature>
<dbReference type="NCBIfam" id="NF004238">
    <property type="entry name" value="PRK05682.1-1"/>
    <property type="match status" value="1"/>
</dbReference>
<dbReference type="InterPro" id="IPR001444">
    <property type="entry name" value="Flag_bb_rod_N"/>
</dbReference>
<dbReference type="InterPro" id="IPR053967">
    <property type="entry name" value="LlgE_F_G-like_D1"/>
</dbReference>
<comment type="caution">
    <text evidence="10">The sequence shown here is derived from an EMBL/GenBank/DDBJ whole genome shotgun (WGS) entry which is preliminary data.</text>
</comment>
<dbReference type="SUPFAM" id="SSF117143">
    <property type="entry name" value="Flagellar hook protein flgE"/>
    <property type="match status" value="1"/>
</dbReference>
<name>A0ABS8XPY6_9BURK</name>
<dbReference type="Pfam" id="PF22692">
    <property type="entry name" value="LlgE_F_G_D1"/>
    <property type="match status" value="1"/>
</dbReference>
<evidence type="ECO:0000259" key="7">
    <source>
        <dbReference type="Pfam" id="PF06429"/>
    </source>
</evidence>
<dbReference type="Gene3D" id="2.60.98.20">
    <property type="entry name" value="Flagellar hook protein FlgE"/>
    <property type="match status" value="1"/>
</dbReference>
<comment type="subcellular location">
    <subcellularLocation>
        <location evidence="1 5">Bacterial flagellum basal body</location>
    </subcellularLocation>
</comment>
<evidence type="ECO:0000259" key="6">
    <source>
        <dbReference type="Pfam" id="PF00460"/>
    </source>
</evidence>
<dbReference type="InterPro" id="IPR037925">
    <property type="entry name" value="FlgE/F/G-like"/>
</dbReference>
<keyword evidence="10" id="KW-0969">Cilium</keyword>
<feature type="domain" description="Flagellar basal body rod protein N-terminal" evidence="6">
    <location>
        <begin position="6"/>
        <end position="33"/>
    </location>
</feature>
<keyword evidence="11" id="KW-1185">Reference proteome</keyword>